<keyword evidence="2" id="KW-1185">Reference proteome</keyword>
<dbReference type="EMBL" id="KV441491">
    <property type="protein sequence ID" value="OAG16082.1"/>
    <property type="molecule type" value="Genomic_DNA"/>
</dbReference>
<reference evidence="1 2" key="1">
    <citation type="submission" date="2016-05" db="EMBL/GenBank/DDBJ databases">
        <title>Comparative analysis of secretome profiles of manganese(II)-oxidizing ascomycete fungi.</title>
        <authorList>
            <consortium name="DOE Joint Genome Institute"/>
            <person name="Zeiner C.A."/>
            <person name="Purvine S.O."/>
            <person name="Zink E.M."/>
            <person name="Wu S."/>
            <person name="Pasa-Tolic L."/>
            <person name="Chaput D.L."/>
            <person name="Haridas S."/>
            <person name="Grigoriev I.V."/>
            <person name="Santelli C.M."/>
            <person name="Hansel C.M."/>
        </authorList>
    </citation>
    <scope>NUCLEOTIDE SEQUENCE [LARGE SCALE GENOMIC DNA]</scope>
    <source>
        <strain evidence="1 2">SRC1lrK2f</strain>
    </source>
</reference>
<dbReference type="AlphaFoldDB" id="A0A177DAE8"/>
<dbReference type="GeneID" id="29111482"/>
<dbReference type="VEuPathDB" id="FungiDB:CC77DRAFT_1024508"/>
<protein>
    <submittedName>
        <fullName evidence="1">Uncharacterized protein</fullName>
    </submittedName>
</protein>
<gene>
    <name evidence="1" type="ORF">CC77DRAFT_1024508</name>
</gene>
<dbReference type="RefSeq" id="XP_018381503.1">
    <property type="nucleotide sequence ID" value="XM_018525888.1"/>
</dbReference>
<dbReference type="Proteomes" id="UP000077248">
    <property type="component" value="Unassembled WGS sequence"/>
</dbReference>
<evidence type="ECO:0000313" key="1">
    <source>
        <dbReference type="EMBL" id="OAG16082.1"/>
    </source>
</evidence>
<sequence>MLIVAGVSLSAPPLVTFSASIRLCQNYSLGVSGRLIESTGFMIHMYMSSQPTAYLTALPRQVLTKVDCCSVTFA</sequence>
<accession>A0A177DAE8</accession>
<dbReference type="KEGG" id="aalt:CC77DRAFT_1024508"/>
<proteinExistence type="predicted"/>
<evidence type="ECO:0000313" key="2">
    <source>
        <dbReference type="Proteomes" id="UP000077248"/>
    </source>
</evidence>
<organism evidence="1 2">
    <name type="scientific">Alternaria alternata</name>
    <name type="common">Alternaria rot fungus</name>
    <name type="synonym">Torula alternata</name>
    <dbReference type="NCBI Taxonomy" id="5599"/>
    <lineage>
        <taxon>Eukaryota</taxon>
        <taxon>Fungi</taxon>
        <taxon>Dikarya</taxon>
        <taxon>Ascomycota</taxon>
        <taxon>Pezizomycotina</taxon>
        <taxon>Dothideomycetes</taxon>
        <taxon>Pleosporomycetidae</taxon>
        <taxon>Pleosporales</taxon>
        <taxon>Pleosporineae</taxon>
        <taxon>Pleosporaceae</taxon>
        <taxon>Alternaria</taxon>
        <taxon>Alternaria sect. Alternaria</taxon>
        <taxon>Alternaria alternata complex</taxon>
    </lineage>
</organism>
<name>A0A177DAE8_ALTAL</name>